<evidence type="ECO:0000259" key="3">
    <source>
        <dbReference type="Pfam" id="PF05569"/>
    </source>
</evidence>
<feature type="region of interest" description="Disordered" evidence="1">
    <location>
        <begin position="670"/>
        <end position="742"/>
    </location>
</feature>
<dbReference type="PANTHER" id="PTHR34978">
    <property type="entry name" value="POSSIBLE SENSOR-TRANSDUCER PROTEIN BLAR"/>
    <property type="match status" value="1"/>
</dbReference>
<evidence type="ECO:0000256" key="2">
    <source>
        <dbReference type="SAM" id="Phobius"/>
    </source>
</evidence>
<name>A0ABY4J8P6_9BACT</name>
<feature type="compositionally biased region" description="Polar residues" evidence="1">
    <location>
        <begin position="801"/>
        <end position="814"/>
    </location>
</feature>
<dbReference type="InterPro" id="IPR052173">
    <property type="entry name" value="Beta-lactam_resp_regulator"/>
</dbReference>
<dbReference type="EC" id="3.4.24.-" evidence="4"/>
<dbReference type="RefSeq" id="WP_247974688.1">
    <property type="nucleotide sequence ID" value="NZ_CP095848.1"/>
</dbReference>
<dbReference type="GO" id="GO:0008237">
    <property type="term" value="F:metallopeptidase activity"/>
    <property type="evidence" value="ECO:0007669"/>
    <property type="project" value="UniProtKB-KW"/>
</dbReference>
<accession>A0ABY4J8P6</accession>
<feature type="transmembrane region" description="Helical" evidence="2">
    <location>
        <begin position="20"/>
        <end position="41"/>
    </location>
</feature>
<dbReference type="InterPro" id="IPR008756">
    <property type="entry name" value="Peptidase_M56"/>
</dbReference>
<evidence type="ECO:0000313" key="4">
    <source>
        <dbReference type="EMBL" id="UPL48182.1"/>
    </source>
</evidence>
<dbReference type="EMBL" id="CP095848">
    <property type="protein sequence ID" value="UPL48182.1"/>
    <property type="molecule type" value="Genomic_DNA"/>
</dbReference>
<feature type="domain" description="Peptidase M56" evidence="3">
    <location>
        <begin position="110"/>
        <end position="291"/>
    </location>
</feature>
<gene>
    <name evidence="4" type="ORF">MWH26_13405</name>
</gene>
<keyword evidence="2" id="KW-1133">Transmembrane helix</keyword>
<keyword evidence="2" id="KW-0472">Membrane</keyword>
<dbReference type="CDD" id="cd07341">
    <property type="entry name" value="M56_BlaR1_MecR1_like"/>
    <property type="match status" value="1"/>
</dbReference>
<organism evidence="4 5">
    <name type="scientific">Hymenobacter sublimis</name>
    <dbReference type="NCBI Taxonomy" id="2933777"/>
    <lineage>
        <taxon>Bacteria</taxon>
        <taxon>Pseudomonadati</taxon>
        <taxon>Bacteroidota</taxon>
        <taxon>Cytophagia</taxon>
        <taxon>Cytophagales</taxon>
        <taxon>Hymenobacteraceae</taxon>
        <taxon>Hymenobacter</taxon>
    </lineage>
</organism>
<feature type="compositionally biased region" description="Pro residues" evidence="1">
    <location>
        <begin position="819"/>
        <end position="829"/>
    </location>
</feature>
<keyword evidence="4" id="KW-0378">Hydrolase</keyword>
<feature type="transmembrane region" description="Helical" evidence="2">
    <location>
        <begin position="144"/>
        <end position="167"/>
    </location>
</feature>
<keyword evidence="5" id="KW-1185">Reference proteome</keyword>
<sequence>MNWLEQLLPPALVRALGWTLVHSLWQGAVVALALAGLLLLLRQHSAEVRYRTAALGLLVLLLLAGVTFGRYYTAAYVEAVPTVASYLSGENQAAALASELPVAASAAAAPTASGSQRAVAAVAAPAAPTGLQAWLAYFDQNLPVLVAAWLLGLLAMTLRLLGGLAYVQRLRRYRVQPLPQEWQERLAALATRAGLQQPVELLESALVRVPVVVGHLRPVVLLPLGTVTGLSTAYLEAILAHELAHVQRRDYLMNLLQSVAETLFFYHPAVWFITACLRTERENCCDDAATALVGGNPLTVARALAALAELSVAPEPVNQFALSALGPDGSVLGRIRRLVQGRTAPTFSEGFMAACVVLGGLVLLTSAVAMADPRPATGSDSDGGSLSRLPFLDAAVDTTRKKGEVASEFVVPEADLLKPLPLQVEVAAEVPDATAEVVDIVAEVPEVPAAPLAFASAQDDDDDDDKGKKRRKRTQQVVVVQEPRRGRPGTVVIEKDKKGRITNLTVDGEQVDTGTTSKKKSKGTARQVEVIRVPANGGSWSNNNFRFDDNFTRSFKLRSNGESGQNFTFHGPDAGDVIRLRRDAERVSADARRMLRENPQWRVEMGRSHDLWTEDHAQLRVRALQGAERSLQNTLRDADLTAEQRRQVSEQLALIQKQRQDAREDLRQELAEGRSASGGDEQRAAEAADRAREAEMRRHEAEMRRLEVEMRRHESEMRRHESEMRRVESDERRQESSATEEALRRELRKDGLITDDNNFQFSLNTTSLTVNGKKQSAALRDKYLKLVEKQTGRKLGPKSTFGINRQTSGTTTVDGQVAPPRPPRPPRAPRAPLAPAAPSVLAPAAPNAPLPPAPPKAPNANSDEVRAELRKDGLLGATEKAYQLQLNESGLTVNGQKQSAELAEKYRRLLDVPASNGGKTRSNIQISVSE</sequence>
<dbReference type="Pfam" id="PF05569">
    <property type="entry name" value="Peptidase_M56"/>
    <property type="match status" value="1"/>
</dbReference>
<evidence type="ECO:0000313" key="5">
    <source>
        <dbReference type="Proteomes" id="UP000829647"/>
    </source>
</evidence>
<evidence type="ECO:0000256" key="1">
    <source>
        <dbReference type="SAM" id="MobiDB-lite"/>
    </source>
</evidence>
<feature type="transmembrane region" description="Helical" evidence="2">
    <location>
        <begin position="53"/>
        <end position="72"/>
    </location>
</feature>
<feature type="transmembrane region" description="Helical" evidence="2">
    <location>
        <begin position="351"/>
        <end position="371"/>
    </location>
</feature>
<feature type="region of interest" description="Disordered" evidence="1">
    <location>
        <begin position="794"/>
        <end position="867"/>
    </location>
</feature>
<feature type="compositionally biased region" description="Basic and acidic residues" evidence="1">
    <location>
        <begin position="680"/>
        <end position="742"/>
    </location>
</feature>
<proteinExistence type="predicted"/>
<feature type="compositionally biased region" description="Low complexity" evidence="1">
    <location>
        <begin position="830"/>
        <end position="845"/>
    </location>
</feature>
<reference evidence="4 5" key="1">
    <citation type="submission" date="2022-04" db="EMBL/GenBank/DDBJ databases">
        <title>Hymenobacter sp. isolated from the air.</title>
        <authorList>
            <person name="Won M."/>
            <person name="Lee C.-M."/>
            <person name="Woen H.-Y."/>
            <person name="Kwon S.-W."/>
        </authorList>
    </citation>
    <scope>NUCLEOTIDE SEQUENCE [LARGE SCALE GENOMIC DNA]</scope>
    <source>
        <strain evidence="5">5516 S-25</strain>
    </source>
</reference>
<dbReference type="PANTHER" id="PTHR34978:SF3">
    <property type="entry name" value="SLR0241 PROTEIN"/>
    <property type="match status" value="1"/>
</dbReference>
<protein>
    <submittedName>
        <fullName evidence="4">M48 family metalloprotease</fullName>
        <ecNumber evidence="4">3.4.24.-</ecNumber>
    </submittedName>
</protein>
<dbReference type="Gene3D" id="3.30.2010.10">
    <property type="entry name" value="Metalloproteases ('zincins'), catalytic domain"/>
    <property type="match status" value="1"/>
</dbReference>
<keyword evidence="4" id="KW-0645">Protease</keyword>
<keyword evidence="4" id="KW-0482">Metalloprotease</keyword>
<keyword evidence="2" id="KW-0812">Transmembrane</keyword>
<feature type="compositionally biased region" description="Pro residues" evidence="1">
    <location>
        <begin position="846"/>
        <end position="857"/>
    </location>
</feature>
<dbReference type="Proteomes" id="UP000829647">
    <property type="component" value="Chromosome"/>
</dbReference>
<feature type="region of interest" description="Disordered" evidence="1">
    <location>
        <begin position="451"/>
        <end position="475"/>
    </location>
</feature>